<proteinExistence type="predicted"/>
<evidence type="ECO:0000313" key="1">
    <source>
        <dbReference type="EMBL" id="KFD50456.1"/>
    </source>
</evidence>
<dbReference type="Gene3D" id="3.10.10.10">
    <property type="entry name" value="HIV Type 1 Reverse Transcriptase, subunit A, domain 1"/>
    <property type="match status" value="1"/>
</dbReference>
<dbReference type="InterPro" id="IPR043502">
    <property type="entry name" value="DNA/RNA_pol_sf"/>
</dbReference>
<accession>A0A085MYP9</accession>
<dbReference type="AlphaFoldDB" id="A0A085MYP9"/>
<dbReference type="EMBL" id="KL363253">
    <property type="protein sequence ID" value="KFD50456.1"/>
    <property type="molecule type" value="Genomic_DNA"/>
</dbReference>
<dbReference type="Proteomes" id="UP000030764">
    <property type="component" value="Unassembled WGS sequence"/>
</dbReference>
<dbReference type="EMBL" id="KL367597">
    <property type="protein sequence ID" value="KFD62345.1"/>
    <property type="molecule type" value="Genomic_DNA"/>
</dbReference>
<evidence type="ECO:0008006" key="4">
    <source>
        <dbReference type="Google" id="ProtNLM"/>
    </source>
</evidence>
<protein>
    <recommendedName>
        <fullName evidence="4">Peptidase A2 domain-containing protein</fullName>
    </recommendedName>
</protein>
<organism evidence="2">
    <name type="scientific">Trichuris suis</name>
    <name type="common">pig whipworm</name>
    <dbReference type="NCBI Taxonomy" id="68888"/>
    <lineage>
        <taxon>Eukaryota</taxon>
        <taxon>Metazoa</taxon>
        <taxon>Ecdysozoa</taxon>
        <taxon>Nematoda</taxon>
        <taxon>Enoplea</taxon>
        <taxon>Dorylaimia</taxon>
        <taxon>Trichinellida</taxon>
        <taxon>Trichuridae</taxon>
        <taxon>Trichuris</taxon>
    </lineage>
</organism>
<evidence type="ECO:0000313" key="2">
    <source>
        <dbReference type="EMBL" id="KFD62345.1"/>
    </source>
</evidence>
<dbReference type="Proteomes" id="UP000030758">
    <property type="component" value="Unassembled WGS sequence"/>
</dbReference>
<keyword evidence="3" id="KW-1185">Reference proteome</keyword>
<sequence length="202" mass="22899">MQRRSRLFIITDRVTRKSYLIDAGADVSVVPASFADIKRGPSTYKLYAANDTEIHLLGKLHLLPDLKNRRLLDGVTLLSAKGRLTNQTANGLRIVNGSSPYRCILAEFPEVTKPLTASTKTRHNVVHRIITNGNPVVAKARRLDPPKYAAAKKEFEYMLEQGVCRPSKSQYTNRLRMVPKNATCYWRRCGDYRQLNRTAKPD</sequence>
<name>A0A085MYP9_9BILA</name>
<reference evidence="2 3" key="1">
    <citation type="journal article" date="2014" name="Nat. Genet.">
        <title>Genome and transcriptome of the porcine whipworm Trichuris suis.</title>
        <authorList>
            <person name="Jex A.R."/>
            <person name="Nejsum P."/>
            <person name="Schwarz E.M."/>
            <person name="Hu L."/>
            <person name="Young N.D."/>
            <person name="Hall R.S."/>
            <person name="Korhonen P.K."/>
            <person name="Liao S."/>
            <person name="Thamsborg S."/>
            <person name="Xia J."/>
            <person name="Xu P."/>
            <person name="Wang S."/>
            <person name="Scheerlinck J.P."/>
            <person name="Hofmann A."/>
            <person name="Sternberg P.W."/>
            <person name="Wang J."/>
            <person name="Gasser R.B."/>
        </authorList>
    </citation>
    <scope>NUCLEOTIDE SEQUENCE [LARGE SCALE GENOMIC DNA]</scope>
    <source>
        <strain evidence="2">DCEP-RM93F</strain>
        <strain evidence="1">DCEP-RM93M</strain>
    </source>
</reference>
<evidence type="ECO:0000313" key="3">
    <source>
        <dbReference type="Proteomes" id="UP000030764"/>
    </source>
</evidence>
<gene>
    <name evidence="1" type="ORF">M513_08683</name>
    <name evidence="2" type="ORF">M514_08683</name>
</gene>
<dbReference type="SUPFAM" id="SSF56672">
    <property type="entry name" value="DNA/RNA polymerases"/>
    <property type="match status" value="1"/>
</dbReference>